<dbReference type="RefSeq" id="WP_169394876.1">
    <property type="nucleotide sequence ID" value="NZ_BAAAJH010000025.1"/>
</dbReference>
<organism evidence="1 2">
    <name type="scientific">Pseudonocardia xinjiangensis</name>
    <dbReference type="NCBI Taxonomy" id="75289"/>
    <lineage>
        <taxon>Bacteria</taxon>
        <taxon>Bacillati</taxon>
        <taxon>Actinomycetota</taxon>
        <taxon>Actinomycetes</taxon>
        <taxon>Pseudonocardiales</taxon>
        <taxon>Pseudonocardiaceae</taxon>
        <taxon>Pseudonocardia</taxon>
    </lineage>
</organism>
<proteinExistence type="predicted"/>
<sequence>MGDLRLASGSERQLLQELHGRLDALAPVLPDLPRAILRLRLGMLIGTVIAYSVGVVRLESLDEGTELKELLAFVTAGLVA</sequence>
<gene>
    <name evidence="1" type="ORF">HF577_06820</name>
</gene>
<accession>A0ABX1RCD4</accession>
<evidence type="ECO:0000313" key="1">
    <source>
        <dbReference type="EMBL" id="NMH76811.1"/>
    </source>
</evidence>
<comment type="caution">
    <text evidence="1">The sequence shown here is derived from an EMBL/GenBank/DDBJ whole genome shotgun (WGS) entry which is preliminary data.</text>
</comment>
<dbReference type="EMBL" id="JAAXKY010000013">
    <property type="protein sequence ID" value="NMH76811.1"/>
    <property type="molecule type" value="Genomic_DNA"/>
</dbReference>
<keyword evidence="2" id="KW-1185">Reference proteome</keyword>
<reference evidence="1 2" key="1">
    <citation type="submission" date="2020-04" db="EMBL/GenBank/DDBJ databases">
        <authorList>
            <person name="Klaysubun C."/>
            <person name="Duangmal K."/>
            <person name="Lipun K."/>
        </authorList>
    </citation>
    <scope>NUCLEOTIDE SEQUENCE [LARGE SCALE GENOMIC DNA]</scope>
    <source>
        <strain evidence="1 2">JCM 11839</strain>
    </source>
</reference>
<dbReference type="Gene3D" id="1.10.357.10">
    <property type="entry name" value="Tetracycline Repressor, domain 2"/>
    <property type="match status" value="1"/>
</dbReference>
<protein>
    <submittedName>
        <fullName evidence="1">Uncharacterized protein</fullName>
    </submittedName>
</protein>
<evidence type="ECO:0000313" key="2">
    <source>
        <dbReference type="Proteomes" id="UP001296706"/>
    </source>
</evidence>
<dbReference type="Proteomes" id="UP001296706">
    <property type="component" value="Unassembled WGS sequence"/>
</dbReference>
<name>A0ABX1RCD4_9PSEU</name>